<dbReference type="Proteomes" id="UP000735302">
    <property type="component" value="Unassembled WGS sequence"/>
</dbReference>
<accession>A0AAV4AP16</accession>
<name>A0AAV4AP16_9GAST</name>
<evidence type="ECO:0000256" key="1">
    <source>
        <dbReference type="SAM" id="MobiDB-lite"/>
    </source>
</evidence>
<reference evidence="2 3" key="1">
    <citation type="journal article" date="2021" name="Elife">
        <title>Chloroplast acquisition without the gene transfer in kleptoplastic sea slugs, Plakobranchus ocellatus.</title>
        <authorList>
            <person name="Maeda T."/>
            <person name="Takahashi S."/>
            <person name="Yoshida T."/>
            <person name="Shimamura S."/>
            <person name="Takaki Y."/>
            <person name="Nagai Y."/>
            <person name="Toyoda A."/>
            <person name="Suzuki Y."/>
            <person name="Arimoto A."/>
            <person name="Ishii H."/>
            <person name="Satoh N."/>
            <person name="Nishiyama T."/>
            <person name="Hasebe M."/>
            <person name="Maruyama T."/>
            <person name="Minagawa J."/>
            <person name="Obokata J."/>
            <person name="Shigenobu S."/>
        </authorList>
    </citation>
    <scope>NUCLEOTIDE SEQUENCE [LARGE SCALE GENOMIC DNA]</scope>
</reference>
<proteinExistence type="predicted"/>
<evidence type="ECO:0008006" key="4">
    <source>
        <dbReference type="Google" id="ProtNLM"/>
    </source>
</evidence>
<dbReference type="EMBL" id="BLXT01004061">
    <property type="protein sequence ID" value="GFO09098.1"/>
    <property type="molecule type" value="Genomic_DNA"/>
</dbReference>
<feature type="region of interest" description="Disordered" evidence="1">
    <location>
        <begin position="1"/>
        <end position="43"/>
    </location>
</feature>
<dbReference type="AlphaFoldDB" id="A0AAV4AP16"/>
<evidence type="ECO:0000313" key="3">
    <source>
        <dbReference type="Proteomes" id="UP000735302"/>
    </source>
</evidence>
<gene>
    <name evidence="2" type="ORF">PoB_003560300</name>
</gene>
<sequence length="115" mass="12921">MVEGFINNAGSEPRGHSMLSSNRSGAGRTQREETPAFSREGSDSFTFHGAPIFLLGHRWRTGYRTRYETYRDFSAMRSSWTLTIDTLVSRGPKAQDPSVVIRLHVMPKSAKTSQL</sequence>
<comment type="caution">
    <text evidence="2">The sequence shown here is derived from an EMBL/GenBank/DDBJ whole genome shotgun (WGS) entry which is preliminary data.</text>
</comment>
<organism evidence="2 3">
    <name type="scientific">Plakobranchus ocellatus</name>
    <dbReference type="NCBI Taxonomy" id="259542"/>
    <lineage>
        <taxon>Eukaryota</taxon>
        <taxon>Metazoa</taxon>
        <taxon>Spiralia</taxon>
        <taxon>Lophotrochozoa</taxon>
        <taxon>Mollusca</taxon>
        <taxon>Gastropoda</taxon>
        <taxon>Heterobranchia</taxon>
        <taxon>Euthyneura</taxon>
        <taxon>Panpulmonata</taxon>
        <taxon>Sacoglossa</taxon>
        <taxon>Placobranchoidea</taxon>
        <taxon>Plakobranchidae</taxon>
        <taxon>Plakobranchus</taxon>
    </lineage>
</organism>
<evidence type="ECO:0000313" key="2">
    <source>
        <dbReference type="EMBL" id="GFO09098.1"/>
    </source>
</evidence>
<keyword evidence="3" id="KW-1185">Reference proteome</keyword>
<protein>
    <recommendedName>
        <fullName evidence="4">MATH domain-containing protein</fullName>
    </recommendedName>
</protein>